<dbReference type="Pfam" id="PF08246">
    <property type="entry name" value="Inhibitor_I29"/>
    <property type="match status" value="1"/>
</dbReference>
<dbReference type="InterPro" id="IPR038765">
    <property type="entry name" value="Papain-like_cys_pep_sf"/>
</dbReference>
<keyword evidence="4" id="KW-1185">Reference proteome</keyword>
<evidence type="ECO:0000259" key="2">
    <source>
        <dbReference type="SMART" id="SM00848"/>
    </source>
</evidence>
<organism evidence="3 4">
    <name type="scientific">Psylliodes chrysocephalus</name>
    <dbReference type="NCBI Taxonomy" id="3402493"/>
    <lineage>
        <taxon>Eukaryota</taxon>
        <taxon>Metazoa</taxon>
        <taxon>Ecdysozoa</taxon>
        <taxon>Arthropoda</taxon>
        <taxon>Hexapoda</taxon>
        <taxon>Insecta</taxon>
        <taxon>Pterygota</taxon>
        <taxon>Neoptera</taxon>
        <taxon>Endopterygota</taxon>
        <taxon>Coleoptera</taxon>
        <taxon>Polyphaga</taxon>
        <taxon>Cucujiformia</taxon>
        <taxon>Chrysomeloidea</taxon>
        <taxon>Chrysomelidae</taxon>
        <taxon>Galerucinae</taxon>
        <taxon>Alticini</taxon>
        <taxon>Psylliodes</taxon>
    </lineage>
</organism>
<dbReference type="OrthoDB" id="5855924at2759"/>
<reference evidence="3" key="1">
    <citation type="submission" date="2022-01" db="EMBL/GenBank/DDBJ databases">
        <authorList>
            <person name="King R."/>
        </authorList>
    </citation>
    <scope>NUCLEOTIDE SEQUENCE</scope>
</reference>
<gene>
    <name evidence="3" type="ORF">PSYICH_LOCUS2841</name>
</gene>
<feature type="domain" description="Cathepsin propeptide inhibitor" evidence="2">
    <location>
        <begin position="40"/>
        <end position="99"/>
    </location>
</feature>
<dbReference type="Gene3D" id="1.10.287.2250">
    <property type="match status" value="1"/>
</dbReference>
<evidence type="ECO:0000313" key="4">
    <source>
        <dbReference type="Proteomes" id="UP001153636"/>
    </source>
</evidence>
<dbReference type="SMART" id="SM00848">
    <property type="entry name" value="Inhibitor_I29"/>
    <property type="match status" value="1"/>
</dbReference>
<evidence type="ECO:0000256" key="1">
    <source>
        <dbReference type="SAM" id="SignalP"/>
    </source>
</evidence>
<evidence type="ECO:0000313" key="3">
    <source>
        <dbReference type="EMBL" id="CAH1101021.1"/>
    </source>
</evidence>
<feature type="signal peptide" evidence="1">
    <location>
        <begin position="1"/>
        <end position="20"/>
    </location>
</feature>
<dbReference type="InterPro" id="IPR013201">
    <property type="entry name" value="Prot_inhib_I29"/>
</dbReference>
<dbReference type="Proteomes" id="UP001153636">
    <property type="component" value="Chromosome 11"/>
</dbReference>
<keyword evidence="1" id="KW-0732">Signal</keyword>
<dbReference type="SUPFAM" id="SSF54001">
    <property type="entry name" value="Cysteine proteinases"/>
    <property type="match status" value="1"/>
</dbReference>
<accession>A0A9P0CMW6</accession>
<protein>
    <recommendedName>
        <fullName evidence="2">Cathepsin propeptide inhibitor domain-containing protein</fullName>
    </recommendedName>
</protein>
<feature type="chain" id="PRO_5040324695" description="Cathepsin propeptide inhibitor domain-containing protein" evidence="1">
    <location>
        <begin position="21"/>
        <end position="124"/>
    </location>
</feature>
<dbReference type="EMBL" id="OV651823">
    <property type="protein sequence ID" value="CAH1101021.1"/>
    <property type="molecule type" value="Genomic_DNA"/>
</dbReference>
<proteinExistence type="predicted"/>
<name>A0A9P0CMW6_9CUCU</name>
<dbReference type="AlphaFoldDB" id="A0A9P0CMW6"/>
<sequence length="124" mass="14156">MFHKFTVLFLVAASVVAVSAISSKALSLLAAGNHEDHKQFEEFKKNFNKQYTPEEEKTRFQNFQKTLRHIEENNAKFAKGEVSHTEGINQFSDLSADEWAQRNHGHVIIPEGLNQFGEHGFKKP</sequence>